<keyword evidence="11 15" id="KW-0238">DNA-binding</keyword>
<keyword evidence="8 15" id="KW-0378">Hydrolase</keyword>
<evidence type="ECO:0000313" key="18">
    <source>
        <dbReference type="EMBL" id="PWR72283.1"/>
    </source>
</evidence>
<evidence type="ECO:0000256" key="7">
    <source>
        <dbReference type="ARBA" id="ARBA00022722"/>
    </source>
</evidence>
<reference evidence="18 19" key="1">
    <citation type="submission" date="2018-05" db="EMBL/GenBank/DDBJ databases">
        <title>Draft genome of Methanospirillum lacunae Ki8-1.</title>
        <authorList>
            <person name="Dueholm M.S."/>
            <person name="Nielsen P.H."/>
            <person name="Bakmann L.F."/>
            <person name="Otzen D.E."/>
        </authorList>
    </citation>
    <scope>NUCLEOTIDE SEQUENCE [LARGE SCALE GENOMIC DNA]</scope>
    <source>
        <strain evidence="18 19">Ki8-1</strain>
    </source>
</reference>
<dbReference type="GO" id="GO:0042575">
    <property type="term" value="C:DNA polymerase complex"/>
    <property type="evidence" value="ECO:0007669"/>
    <property type="project" value="TreeGrafter"/>
</dbReference>
<evidence type="ECO:0000259" key="16">
    <source>
        <dbReference type="Pfam" id="PF01336"/>
    </source>
</evidence>
<dbReference type="InterPro" id="IPR004365">
    <property type="entry name" value="NA-bd_OB_tRNA"/>
</dbReference>
<dbReference type="PANTHER" id="PTHR10416:SF0">
    <property type="entry name" value="DNA POLYMERASE DELTA SUBUNIT 2"/>
    <property type="match status" value="1"/>
</dbReference>
<evidence type="ECO:0000256" key="15">
    <source>
        <dbReference type="HAMAP-Rule" id="MF_00325"/>
    </source>
</evidence>
<comment type="caution">
    <text evidence="18">The sequence shown here is derived from an EMBL/GenBank/DDBJ whole genome shotgun (WGS) entry which is preliminary data.</text>
</comment>
<dbReference type="SUPFAM" id="SSF56300">
    <property type="entry name" value="Metallo-dependent phosphatases"/>
    <property type="match status" value="1"/>
</dbReference>
<comment type="similarity">
    <text evidence="2 15">Belongs to the DNA polymerase delta/II small subunit family.</text>
</comment>
<evidence type="ECO:0000256" key="8">
    <source>
        <dbReference type="ARBA" id="ARBA00022801"/>
    </source>
</evidence>
<evidence type="ECO:0000256" key="10">
    <source>
        <dbReference type="ARBA" id="ARBA00022932"/>
    </source>
</evidence>
<dbReference type="PIRSF" id="PIRSF000803">
    <property type="entry name" value="Arc_Pol2_small"/>
    <property type="match status" value="1"/>
</dbReference>
<gene>
    <name evidence="15" type="primary">polB</name>
    <name evidence="18" type="ORF">DK846_09925</name>
</gene>
<dbReference type="EC" id="2.7.7.7" evidence="15"/>
<dbReference type="InterPro" id="IPR011149">
    <property type="entry name" value="Pol2_small_arc"/>
</dbReference>
<dbReference type="InterPro" id="IPR007185">
    <property type="entry name" value="DNA_pol_a/d/e_bsu"/>
</dbReference>
<evidence type="ECO:0000256" key="12">
    <source>
        <dbReference type="ARBA" id="ARBA00023268"/>
    </source>
</evidence>
<keyword evidence="9 15" id="KW-0269">Exonuclease</keyword>
<comment type="function">
    <text evidence="13 15">Possesses two activities: a DNA synthesis (polymerase) and an exonucleolytic activity that degrades single-stranded DNA in the 3' to 5' direction. Has a template-primer preference which is characteristic of a replicative DNA polymerase.</text>
</comment>
<keyword evidence="6 15" id="KW-0235">DNA replication</keyword>
<dbReference type="SUPFAM" id="SSF50249">
    <property type="entry name" value="Nucleic acid-binding proteins"/>
    <property type="match status" value="1"/>
</dbReference>
<dbReference type="Gene3D" id="2.40.50.140">
    <property type="entry name" value="Nucleic acid-binding proteins"/>
    <property type="match status" value="1"/>
</dbReference>
<name>A0A2V2NAI2_9EURY</name>
<dbReference type="Pfam" id="PF04042">
    <property type="entry name" value="DNA_pol_E_B"/>
    <property type="match status" value="1"/>
</dbReference>
<feature type="domain" description="DNA polymerase alpha/delta/epsilon subunit B" evidence="17">
    <location>
        <begin position="219"/>
        <end position="409"/>
    </location>
</feature>
<dbReference type="GO" id="GO:0003677">
    <property type="term" value="F:DNA binding"/>
    <property type="evidence" value="ECO:0007669"/>
    <property type="project" value="UniProtKB-UniRule"/>
</dbReference>
<evidence type="ECO:0000256" key="3">
    <source>
        <dbReference type="ARBA" id="ARBA00011315"/>
    </source>
</evidence>
<dbReference type="GO" id="GO:0008310">
    <property type="term" value="F:single-stranded DNA 3'-5' DNA exonuclease activity"/>
    <property type="evidence" value="ECO:0007669"/>
    <property type="project" value="UniProtKB-EC"/>
</dbReference>
<dbReference type="EC" id="3.1.11.1" evidence="15"/>
<dbReference type="NCBIfam" id="NF003118">
    <property type="entry name" value="PRK04036.1-3"/>
    <property type="match status" value="1"/>
</dbReference>
<accession>A0A2V2NAI2</accession>
<protein>
    <recommendedName>
        <fullName evidence="15">DNA polymerase II small subunit</fullName>
        <shortName evidence="15">Pol II</shortName>
        <ecNumber evidence="15">2.7.7.7</ecNumber>
    </recommendedName>
    <alternativeName>
        <fullName evidence="15">Exodeoxyribonuclease small subunit</fullName>
        <ecNumber evidence="15">3.1.11.1</ecNumber>
    </alternativeName>
</protein>
<sequence>MNSSAIVERFLDCRLQVHPDVVRYIREQNDDSLIERIISSLPRDCLVVSGRHLPGTKPARDGMRFLGDPSLEVIAGRKGTCKPAGRVEDYVAYFHDRYTRLSGMVRGRCSPIPIEALKRNSRYKSEEFAITGMVVEARSTGKGHRLIEIEDPTGFISILFNKDRDDFEEAEKIVPDEVIGVRGTLSPEGSLMFADQLFRPDIPFTYSPYMSDKPGYAALISDIHVGSDTFLEDAWYRFSDWLKESDISYLLVAGDLVDGIGIYPGQDKELTIPNIYGQYEALGKMLSQLPSHLKIVLAPGNHDVVRGAEPQPVIPEKFIGSFPPNCIWVENPALVNLQGVRILMYHGRSFDDLIGVIPGASYEKAHDVIPEMLKRRHLAPCYGKRTPIAADTVDRLIIDPIPEVVHCGHVHITGITRYRGVLAINAGTWQSQTAFQKQMNIQPTPAQAVILNLQTLKPEIYDFSEGMPDPMIAN</sequence>
<evidence type="ECO:0000313" key="19">
    <source>
        <dbReference type="Proteomes" id="UP000245657"/>
    </source>
</evidence>
<dbReference type="HAMAP" id="MF_00325">
    <property type="entry name" value="DNApol_II_A_arch"/>
    <property type="match status" value="1"/>
</dbReference>
<keyword evidence="12 15" id="KW-0511">Multifunctional enzyme</keyword>
<proteinExistence type="inferred from homology"/>
<evidence type="ECO:0000256" key="2">
    <source>
        <dbReference type="ARBA" id="ARBA00006035"/>
    </source>
</evidence>
<dbReference type="EMBL" id="QGMY01000007">
    <property type="protein sequence ID" value="PWR72283.1"/>
    <property type="molecule type" value="Genomic_DNA"/>
</dbReference>
<comment type="catalytic activity">
    <reaction evidence="1 15">
        <text>Exonucleolytic cleavage in the 3'- to 5'-direction to yield nucleoside 5'-phosphates.</text>
        <dbReference type="EC" id="3.1.11.1"/>
    </reaction>
</comment>
<dbReference type="GeneID" id="97547832"/>
<comment type="catalytic activity">
    <reaction evidence="14 15">
        <text>DNA(n) + a 2'-deoxyribonucleoside 5'-triphosphate = DNA(n+1) + diphosphate</text>
        <dbReference type="Rhea" id="RHEA:22508"/>
        <dbReference type="Rhea" id="RHEA-COMP:17339"/>
        <dbReference type="Rhea" id="RHEA-COMP:17340"/>
        <dbReference type="ChEBI" id="CHEBI:33019"/>
        <dbReference type="ChEBI" id="CHEBI:61560"/>
        <dbReference type="ChEBI" id="CHEBI:173112"/>
        <dbReference type="EC" id="2.7.7.7"/>
    </reaction>
</comment>
<dbReference type="GO" id="GO:0006308">
    <property type="term" value="P:DNA catabolic process"/>
    <property type="evidence" value="ECO:0007669"/>
    <property type="project" value="UniProtKB-UniRule"/>
</dbReference>
<dbReference type="GO" id="GO:0006271">
    <property type="term" value="P:DNA strand elongation involved in DNA replication"/>
    <property type="evidence" value="ECO:0007669"/>
    <property type="project" value="TreeGrafter"/>
</dbReference>
<dbReference type="InterPro" id="IPR024826">
    <property type="entry name" value="DNA_pol_delta/II_ssu"/>
</dbReference>
<evidence type="ECO:0000256" key="11">
    <source>
        <dbReference type="ARBA" id="ARBA00023125"/>
    </source>
</evidence>
<evidence type="ECO:0000256" key="4">
    <source>
        <dbReference type="ARBA" id="ARBA00022679"/>
    </source>
</evidence>
<evidence type="ECO:0000259" key="17">
    <source>
        <dbReference type="Pfam" id="PF04042"/>
    </source>
</evidence>
<dbReference type="CDD" id="cd04490">
    <property type="entry name" value="PolII_SU_OBF"/>
    <property type="match status" value="1"/>
</dbReference>
<keyword evidence="19" id="KW-1185">Reference proteome</keyword>
<dbReference type="RefSeq" id="WP_109968772.1">
    <property type="nucleotide sequence ID" value="NZ_CP176093.1"/>
</dbReference>
<evidence type="ECO:0000256" key="9">
    <source>
        <dbReference type="ARBA" id="ARBA00022839"/>
    </source>
</evidence>
<keyword evidence="10 15" id="KW-0239">DNA-directed DNA polymerase</keyword>
<dbReference type="GO" id="GO:0003887">
    <property type="term" value="F:DNA-directed DNA polymerase activity"/>
    <property type="evidence" value="ECO:0007669"/>
    <property type="project" value="UniProtKB-UniRule"/>
</dbReference>
<keyword evidence="7 15" id="KW-0540">Nuclease</keyword>
<evidence type="ECO:0000256" key="5">
    <source>
        <dbReference type="ARBA" id="ARBA00022695"/>
    </source>
</evidence>
<dbReference type="Proteomes" id="UP000245657">
    <property type="component" value="Unassembled WGS sequence"/>
</dbReference>
<feature type="domain" description="OB" evidence="16">
    <location>
        <begin position="130"/>
        <end position="186"/>
    </location>
</feature>
<comment type="subunit">
    <text evidence="3 15">Heterodimer of a large subunit and a small subunit.</text>
</comment>
<dbReference type="InterPro" id="IPR029052">
    <property type="entry name" value="Metallo-depent_PP-like"/>
</dbReference>
<evidence type="ECO:0000256" key="1">
    <source>
        <dbReference type="ARBA" id="ARBA00000563"/>
    </source>
</evidence>
<evidence type="ECO:0000256" key="13">
    <source>
        <dbReference type="ARBA" id="ARBA00024817"/>
    </source>
</evidence>
<dbReference type="Pfam" id="PF01336">
    <property type="entry name" value="tRNA_anti-codon"/>
    <property type="match status" value="1"/>
</dbReference>
<keyword evidence="4 15" id="KW-0808">Transferase</keyword>
<evidence type="ECO:0000256" key="6">
    <source>
        <dbReference type="ARBA" id="ARBA00022705"/>
    </source>
</evidence>
<dbReference type="Gene3D" id="3.60.21.50">
    <property type="match status" value="1"/>
</dbReference>
<dbReference type="AlphaFoldDB" id="A0A2V2NAI2"/>
<dbReference type="CDD" id="cd07386">
    <property type="entry name" value="MPP_DNA_pol_II_small_archeal_C"/>
    <property type="match status" value="1"/>
</dbReference>
<dbReference type="InterPro" id="IPR012340">
    <property type="entry name" value="NA-bd_OB-fold"/>
</dbReference>
<dbReference type="OrthoDB" id="372039at2157"/>
<evidence type="ECO:0000256" key="14">
    <source>
        <dbReference type="ARBA" id="ARBA00049244"/>
    </source>
</evidence>
<dbReference type="PANTHER" id="PTHR10416">
    <property type="entry name" value="DNA POLYMERASE DELTA SUBUNIT 2"/>
    <property type="match status" value="1"/>
</dbReference>
<keyword evidence="5 15" id="KW-0548">Nucleotidyltransferase</keyword>
<organism evidence="18 19">
    <name type="scientific">Methanospirillum lacunae</name>
    <dbReference type="NCBI Taxonomy" id="668570"/>
    <lineage>
        <taxon>Archaea</taxon>
        <taxon>Methanobacteriati</taxon>
        <taxon>Methanobacteriota</taxon>
        <taxon>Stenosarchaea group</taxon>
        <taxon>Methanomicrobia</taxon>
        <taxon>Methanomicrobiales</taxon>
        <taxon>Methanospirillaceae</taxon>
        <taxon>Methanospirillum</taxon>
    </lineage>
</organism>